<dbReference type="Gene3D" id="3.30.1050.10">
    <property type="entry name" value="SCP2 sterol-binding domain"/>
    <property type="match status" value="1"/>
</dbReference>
<comment type="caution">
    <text evidence="2">The sequence shown here is derived from an EMBL/GenBank/DDBJ whole genome shotgun (WGS) entry which is preliminary data.</text>
</comment>
<organism evidence="2 3">
    <name type="scientific">Spirulina subsalsa FACHB-351</name>
    <dbReference type="NCBI Taxonomy" id="234711"/>
    <lineage>
        <taxon>Bacteria</taxon>
        <taxon>Bacillati</taxon>
        <taxon>Cyanobacteriota</taxon>
        <taxon>Cyanophyceae</taxon>
        <taxon>Spirulinales</taxon>
        <taxon>Spirulinaceae</taxon>
        <taxon>Spirulina</taxon>
    </lineage>
</organism>
<feature type="domain" description="N-acetyltransferase" evidence="1">
    <location>
        <begin position="5"/>
        <end position="157"/>
    </location>
</feature>
<dbReference type="Pfam" id="PF13530">
    <property type="entry name" value="SCP2_2"/>
    <property type="match status" value="1"/>
</dbReference>
<protein>
    <submittedName>
        <fullName evidence="2">GNAT family N-acetyltransferase</fullName>
        <ecNumber evidence="2">2.3.1.-</ecNumber>
    </submittedName>
</protein>
<accession>A0ABT3L4A9</accession>
<dbReference type="InterPro" id="IPR016181">
    <property type="entry name" value="Acyl_CoA_acyltransferase"/>
</dbReference>
<dbReference type="Pfam" id="PF17668">
    <property type="entry name" value="Acetyltransf_17"/>
    <property type="match status" value="1"/>
</dbReference>
<evidence type="ECO:0000313" key="2">
    <source>
        <dbReference type="EMBL" id="MCW6035815.1"/>
    </source>
</evidence>
<dbReference type="PANTHER" id="PTHR37817">
    <property type="entry name" value="N-ACETYLTRANSFERASE EIS"/>
    <property type="match status" value="1"/>
</dbReference>
<dbReference type="InterPro" id="IPR041380">
    <property type="entry name" value="Acetyltransf_17"/>
</dbReference>
<dbReference type="GO" id="GO:0016746">
    <property type="term" value="F:acyltransferase activity"/>
    <property type="evidence" value="ECO:0007669"/>
    <property type="project" value="UniProtKB-KW"/>
</dbReference>
<keyword evidence="2" id="KW-0808">Transferase</keyword>
<dbReference type="RefSeq" id="WP_265263531.1">
    <property type="nucleotide sequence ID" value="NZ_JAIHOM010000021.1"/>
</dbReference>
<proteinExistence type="predicted"/>
<evidence type="ECO:0000313" key="3">
    <source>
        <dbReference type="Proteomes" id="UP001526426"/>
    </source>
</evidence>
<dbReference type="Pfam" id="PF13527">
    <property type="entry name" value="Acetyltransf_9"/>
    <property type="match status" value="1"/>
</dbReference>
<dbReference type="InterPro" id="IPR051554">
    <property type="entry name" value="Acetyltransferase_Eis"/>
</dbReference>
<gene>
    <name evidence="2" type="ORF">K4A83_05945</name>
</gene>
<dbReference type="Proteomes" id="UP001526426">
    <property type="component" value="Unassembled WGS sequence"/>
</dbReference>
<dbReference type="InterPro" id="IPR000182">
    <property type="entry name" value="GNAT_dom"/>
</dbReference>
<dbReference type="InterPro" id="IPR036527">
    <property type="entry name" value="SCP2_sterol-bd_dom_sf"/>
</dbReference>
<evidence type="ECO:0000259" key="1">
    <source>
        <dbReference type="PROSITE" id="PS51186"/>
    </source>
</evidence>
<dbReference type="InterPro" id="IPR025559">
    <property type="entry name" value="Eis_dom"/>
</dbReference>
<dbReference type="EMBL" id="JAIHOM010000021">
    <property type="protein sequence ID" value="MCW6035815.1"/>
    <property type="molecule type" value="Genomic_DNA"/>
</dbReference>
<dbReference type="SUPFAM" id="SSF55718">
    <property type="entry name" value="SCP-like"/>
    <property type="match status" value="1"/>
</dbReference>
<dbReference type="EC" id="2.3.1.-" evidence="2"/>
<dbReference type="Gene3D" id="3.40.630.30">
    <property type="match status" value="2"/>
</dbReference>
<keyword evidence="3" id="KW-1185">Reference proteome</keyword>
<dbReference type="CDD" id="cd04301">
    <property type="entry name" value="NAT_SF"/>
    <property type="match status" value="1"/>
</dbReference>
<sequence length="392" mass="43636">MGQSYELGSLQDEQDFQRLGDILCQSFRVLKSDWLDYSRIIGLENFRVLRGGQGVVGGLVVYPMGQWWGGECLPLAGIAAVGIAPEYRGQGAARCLMEQTLREVYEREFPLSALYAATQPLYRSVGYEQGGTRCYWQVPLEGWAGIQGCLPMVRLADEEILGHCEGVYRQFAARCSGYLERHPALWQMILHPQQGSAFAYGVGEVGALQGYIVFSQRSQTAERILDICDWAALTDEAQRTLWHFLSLHRSQLEYCRWYGSVIEPRLALLPEQSAQILSSELWFLRIVNVPLALELRSYPSLMTTELHLAIEDPIIEENQGCFVLEVAGGKGRVKRGGRGSLRLKIGSLAPLYSGLYSAAQLSQRGQLEGEEAEIAIASQVFGSSLPAMPDLF</sequence>
<name>A0ABT3L4A9_9CYAN</name>
<reference evidence="2 3" key="1">
    <citation type="submission" date="2021-08" db="EMBL/GenBank/DDBJ databases">
        <title>Draft genome sequence of Spirulina subsalsa with high tolerance to salinity and hype-accumulation of phycocyanin.</title>
        <authorList>
            <person name="Pei H."/>
            <person name="Jiang L."/>
        </authorList>
    </citation>
    <scope>NUCLEOTIDE SEQUENCE [LARGE SCALE GENOMIC DNA]</scope>
    <source>
        <strain evidence="2 3">FACHB-351</strain>
    </source>
</reference>
<dbReference type="PANTHER" id="PTHR37817:SF1">
    <property type="entry name" value="N-ACETYLTRANSFERASE EIS"/>
    <property type="match status" value="1"/>
</dbReference>
<keyword evidence="2" id="KW-0012">Acyltransferase</keyword>
<dbReference type="PROSITE" id="PS51186">
    <property type="entry name" value="GNAT"/>
    <property type="match status" value="1"/>
</dbReference>
<dbReference type="SUPFAM" id="SSF55729">
    <property type="entry name" value="Acyl-CoA N-acyltransferases (Nat)"/>
    <property type="match status" value="1"/>
</dbReference>